<organism evidence="1 2">
    <name type="scientific">Actinacidiphila acidipaludis</name>
    <dbReference type="NCBI Taxonomy" id="2873382"/>
    <lineage>
        <taxon>Bacteria</taxon>
        <taxon>Bacillati</taxon>
        <taxon>Actinomycetota</taxon>
        <taxon>Actinomycetes</taxon>
        <taxon>Kitasatosporales</taxon>
        <taxon>Streptomycetaceae</taxon>
        <taxon>Actinacidiphila</taxon>
    </lineage>
</organism>
<evidence type="ECO:0000313" key="1">
    <source>
        <dbReference type="EMBL" id="MBY8881917.1"/>
    </source>
</evidence>
<protein>
    <submittedName>
        <fullName evidence="1">Uncharacterized protein</fullName>
    </submittedName>
</protein>
<sequence>MAIPTSFFRSVTAEKVREEGRVQSRAEDTITVLQLRGIEVSDEVRERVESCKDSDLVRLWFNRAITVDRAEDIFAE</sequence>
<accession>A0ABS7QFH5</accession>
<proteinExistence type="predicted"/>
<keyword evidence="2" id="KW-1185">Reference proteome</keyword>
<name>A0ABS7QFH5_9ACTN</name>
<reference evidence="1 2" key="1">
    <citation type="submission" date="2021-08" db="EMBL/GenBank/DDBJ databases">
        <title>WGS of actinomycetes from Thailand.</title>
        <authorList>
            <person name="Thawai C."/>
        </authorList>
    </citation>
    <scope>NUCLEOTIDE SEQUENCE [LARGE SCALE GENOMIC DNA]</scope>
    <source>
        <strain evidence="1 2">PLK6-54</strain>
    </source>
</reference>
<dbReference type="EMBL" id="JAINZZ010000058">
    <property type="protein sequence ID" value="MBY8881917.1"/>
    <property type="molecule type" value="Genomic_DNA"/>
</dbReference>
<dbReference type="Proteomes" id="UP000778578">
    <property type="component" value="Unassembled WGS sequence"/>
</dbReference>
<evidence type="ECO:0000313" key="2">
    <source>
        <dbReference type="Proteomes" id="UP000778578"/>
    </source>
</evidence>
<gene>
    <name evidence="1" type="ORF">K7862_30425</name>
</gene>
<comment type="caution">
    <text evidence="1">The sequence shown here is derived from an EMBL/GenBank/DDBJ whole genome shotgun (WGS) entry which is preliminary data.</text>
</comment>